<feature type="region of interest" description="Disordered" evidence="3">
    <location>
        <begin position="95"/>
        <end position="135"/>
    </location>
</feature>
<comment type="similarity">
    <text evidence="1">Belongs to the Cdt1 family.</text>
</comment>
<dbReference type="GO" id="GO:0000076">
    <property type="term" value="P:DNA replication checkpoint signaling"/>
    <property type="evidence" value="ECO:0007669"/>
    <property type="project" value="TreeGrafter"/>
</dbReference>
<evidence type="ECO:0000256" key="1">
    <source>
        <dbReference type="ARBA" id="ARBA00008356"/>
    </source>
</evidence>
<dbReference type="InterPro" id="IPR014939">
    <property type="entry name" value="CDT1_Gemini-bd-like"/>
</dbReference>
<feature type="domain" description="CDT1 Geminin-binding" evidence="4">
    <location>
        <begin position="143"/>
        <end position="270"/>
    </location>
</feature>
<dbReference type="Gene3D" id="1.10.10.1420">
    <property type="entry name" value="DNA replication factor Cdt1, C-terminal WH domain"/>
    <property type="match status" value="1"/>
</dbReference>
<name>A0A9I9D4Y3_CUCME</name>
<evidence type="ECO:0000256" key="3">
    <source>
        <dbReference type="SAM" id="MobiDB-lite"/>
    </source>
</evidence>
<dbReference type="PANTHER" id="PTHR28637:SF1">
    <property type="entry name" value="DNA REPLICATION FACTOR CDT1"/>
    <property type="match status" value="1"/>
</dbReference>
<proteinExistence type="inferred from homology"/>
<evidence type="ECO:0000259" key="4">
    <source>
        <dbReference type="SMART" id="SM01075"/>
    </source>
</evidence>
<dbReference type="GO" id="GO:0071163">
    <property type="term" value="P:DNA replication preinitiation complex assembly"/>
    <property type="evidence" value="ECO:0007669"/>
    <property type="project" value="InterPro"/>
</dbReference>
<dbReference type="InterPro" id="IPR032054">
    <property type="entry name" value="Cdt1_C"/>
</dbReference>
<accession>A0A9I9D4Y3</accession>
<dbReference type="GO" id="GO:0003677">
    <property type="term" value="F:DNA binding"/>
    <property type="evidence" value="ECO:0007669"/>
    <property type="project" value="InterPro"/>
</dbReference>
<dbReference type="PANTHER" id="PTHR28637">
    <property type="entry name" value="DNA REPLICATION FACTOR CDT1"/>
    <property type="match status" value="1"/>
</dbReference>
<sequence>MLLSFHILTPFTFSTLKSSISPLHFQSVTMADASHNISSPSSTLPFKSKKNLGSNFKSLLKDPQSLSSKTPEKPAERTRKRKVALSIKEVKRAAQSVNESNRQLPHDLTTKGSKLVRRQMDSSSNESLSSRSKTCVDKKSNKLPEKFELLCKFFDCLDSAMRLLRFKGVASNFSNVCTKIEVLTDRRFSYNHLAQLKFILPEAIMLKKVVVFDERTSCMKPDLHISFNFDILESKEDQYMQLRKLFRTRLSEFASSHPEIDDVPKDLLPNPFNFRSQNLFPKTNPLSSVKTSIEQLGPEQPMPSAEGLLSNHHLEENQGFRIIKSTDHGPNKKKELLGLSHFSPSISRLFSQKVVDREMEKTHVETNMDAETSSTTKPFSPIKLSSNSTSNLHCVEKYASPICSSTLPIPTTPSNMVGIVSMRKEDGQYAKANDIDSTPAKFVSTPDRLMASTPAISAPKRSSMTPDDDFAYSTNKLVRRPPRSRSLVFDTPTKEDKNKVDTDVSLDDDILDVLSQSLVQSIREKERKIKEDQMPAITQAKRRQKMIAGLPKLFNAIFFLYHKRTVIKREELLNKIIVGSVDILDRREIEEQLDLLFELVPEWISQKSASNGASINCQMLNRFVFDSKKLGEGVKKFINLFVSASNSLCLV</sequence>
<dbReference type="CDD" id="cd08674">
    <property type="entry name" value="Cdt1_m"/>
    <property type="match status" value="1"/>
</dbReference>
<dbReference type="GO" id="GO:0000278">
    <property type="term" value="P:mitotic cell cycle"/>
    <property type="evidence" value="ECO:0007669"/>
    <property type="project" value="TreeGrafter"/>
</dbReference>
<feature type="region of interest" description="Disordered" evidence="3">
    <location>
        <begin position="57"/>
        <end position="82"/>
    </location>
</feature>
<dbReference type="EnsemblPlants" id="MELO3C012906.2.1">
    <property type="protein sequence ID" value="MELO3C012906.2.1"/>
    <property type="gene ID" value="MELO3C012906.2"/>
</dbReference>
<organism evidence="5">
    <name type="scientific">Cucumis melo</name>
    <name type="common">Muskmelon</name>
    <dbReference type="NCBI Taxonomy" id="3656"/>
    <lineage>
        <taxon>Eukaryota</taxon>
        <taxon>Viridiplantae</taxon>
        <taxon>Streptophyta</taxon>
        <taxon>Embryophyta</taxon>
        <taxon>Tracheophyta</taxon>
        <taxon>Spermatophyta</taxon>
        <taxon>Magnoliopsida</taxon>
        <taxon>eudicotyledons</taxon>
        <taxon>Gunneridae</taxon>
        <taxon>Pentapetalae</taxon>
        <taxon>rosids</taxon>
        <taxon>fabids</taxon>
        <taxon>Cucurbitales</taxon>
        <taxon>Cucurbitaceae</taxon>
        <taxon>Benincaseae</taxon>
        <taxon>Cucumis</taxon>
    </lineage>
</organism>
<dbReference type="GO" id="GO:0005634">
    <property type="term" value="C:nucleus"/>
    <property type="evidence" value="ECO:0007669"/>
    <property type="project" value="TreeGrafter"/>
</dbReference>
<feature type="compositionally biased region" description="Low complexity" evidence="3">
    <location>
        <begin position="122"/>
        <end position="132"/>
    </location>
</feature>
<dbReference type="Gramene" id="MELO3C012906.2.1">
    <property type="protein sequence ID" value="MELO3C012906.2.1"/>
    <property type="gene ID" value="MELO3C012906.2"/>
</dbReference>
<dbReference type="SUPFAM" id="SSF46785">
    <property type="entry name" value="Winged helix' DNA-binding domain"/>
    <property type="match status" value="1"/>
</dbReference>
<dbReference type="Pfam" id="PF08839">
    <property type="entry name" value="CDT1"/>
    <property type="match status" value="1"/>
</dbReference>
<dbReference type="InterPro" id="IPR036390">
    <property type="entry name" value="WH_DNA-bd_sf"/>
</dbReference>
<dbReference type="InterPro" id="IPR045173">
    <property type="entry name" value="Cdt1"/>
</dbReference>
<dbReference type="InterPro" id="IPR038090">
    <property type="entry name" value="Cdt1_C_WH_dom_sf"/>
</dbReference>
<dbReference type="AlphaFoldDB" id="A0A9I9D4Y3"/>
<dbReference type="GO" id="GO:0070182">
    <property type="term" value="F:DNA polymerase binding"/>
    <property type="evidence" value="ECO:0007669"/>
    <property type="project" value="TreeGrafter"/>
</dbReference>
<dbReference type="GO" id="GO:0030174">
    <property type="term" value="P:regulation of DNA-templated DNA replication initiation"/>
    <property type="evidence" value="ECO:0007669"/>
    <property type="project" value="InterPro"/>
</dbReference>
<reference evidence="5" key="1">
    <citation type="submission" date="2023-03" db="UniProtKB">
        <authorList>
            <consortium name="EnsemblPlants"/>
        </authorList>
    </citation>
    <scope>IDENTIFICATION</scope>
</reference>
<protein>
    <recommendedName>
        <fullName evidence="4">CDT1 Geminin-binding domain-containing protein</fullName>
    </recommendedName>
</protein>
<evidence type="ECO:0000256" key="2">
    <source>
        <dbReference type="ARBA" id="ARBA00023306"/>
    </source>
</evidence>
<dbReference type="SMART" id="SM01075">
    <property type="entry name" value="CDT1"/>
    <property type="match status" value="1"/>
</dbReference>
<dbReference type="CDD" id="cd08767">
    <property type="entry name" value="Cdt1_c"/>
    <property type="match status" value="1"/>
</dbReference>
<dbReference type="Pfam" id="PF16679">
    <property type="entry name" value="CDT1_C"/>
    <property type="match status" value="1"/>
</dbReference>
<evidence type="ECO:0000313" key="5">
    <source>
        <dbReference type="EnsemblPlants" id="MELO3C012906.2.1"/>
    </source>
</evidence>
<keyword evidence="2" id="KW-0131">Cell cycle</keyword>